<evidence type="ECO:0000313" key="2">
    <source>
        <dbReference type="EMBL" id="MBB1245778.1"/>
    </source>
</evidence>
<feature type="chain" id="PRO_5047287675" description="Lipoprotein" evidence="1">
    <location>
        <begin position="21"/>
        <end position="184"/>
    </location>
</feature>
<reference evidence="3" key="1">
    <citation type="journal article" date="2020" name="Syst. Appl. Microbiol.">
        <title>Streptomyces alkaliterrae sp. nov., isolated from an alkaline soil, and emended descriptions of Streptomyces alkaliphilus, Streptomyces calidiresistens and Streptomyces durbertensis.</title>
        <authorList>
            <person name="Swiecimska M."/>
            <person name="Golinska P."/>
            <person name="Nouioui I."/>
            <person name="Wypij M."/>
            <person name="Rai M."/>
            <person name="Sangal V."/>
            <person name="Goodfellow M."/>
        </authorList>
    </citation>
    <scope>NUCLEOTIDE SEQUENCE [LARGE SCALE GENOMIC DNA]</scope>
    <source>
        <strain evidence="3">DSM 104538</strain>
    </source>
</reference>
<keyword evidence="1" id="KW-0732">Signal</keyword>
<protein>
    <recommendedName>
        <fullName evidence="4">Lipoprotein</fullName>
    </recommendedName>
</protein>
<dbReference type="EMBL" id="WMLF01000342">
    <property type="protein sequence ID" value="MBB1245778.1"/>
    <property type="molecule type" value="Genomic_DNA"/>
</dbReference>
<evidence type="ECO:0000313" key="3">
    <source>
        <dbReference type="Proteomes" id="UP000766698"/>
    </source>
</evidence>
<dbReference type="Proteomes" id="UP000766698">
    <property type="component" value="Unassembled WGS sequence"/>
</dbReference>
<keyword evidence="3" id="KW-1185">Reference proteome</keyword>
<evidence type="ECO:0000256" key="1">
    <source>
        <dbReference type="SAM" id="SignalP"/>
    </source>
</evidence>
<sequence>MATLAAAMTLAAANGCTAGAGDGPLSAGESHSTVCVGYTKEMIFTLGHVTLTNEGRHDIVITDAELIEPKNLELIGAVALPEPSGGAVGIGADDGWPPNHHTNPKVGSPADLAFWAKRQAIPGATVKAGNDDLLAIGVKAGGRGSMNGVRLTYTADGKRYQADTTAKLKVRPKCGGGFDSEDDE</sequence>
<organism evidence="2 3">
    <name type="scientific">Streptomyces durbertensis</name>
    <dbReference type="NCBI Taxonomy" id="2448886"/>
    <lineage>
        <taxon>Bacteria</taxon>
        <taxon>Bacillati</taxon>
        <taxon>Actinomycetota</taxon>
        <taxon>Actinomycetes</taxon>
        <taxon>Kitasatosporales</taxon>
        <taxon>Streptomycetaceae</taxon>
        <taxon>Streptomyces</taxon>
    </lineage>
</organism>
<accession>A0ABR6EKB6</accession>
<comment type="caution">
    <text evidence="2">The sequence shown here is derived from an EMBL/GenBank/DDBJ whole genome shotgun (WGS) entry which is preliminary data.</text>
</comment>
<name>A0ABR6EKB6_9ACTN</name>
<evidence type="ECO:0008006" key="4">
    <source>
        <dbReference type="Google" id="ProtNLM"/>
    </source>
</evidence>
<gene>
    <name evidence="2" type="ORF">GL263_19780</name>
</gene>
<proteinExistence type="predicted"/>
<feature type="signal peptide" evidence="1">
    <location>
        <begin position="1"/>
        <end position="20"/>
    </location>
</feature>